<dbReference type="Pfam" id="PF14742">
    <property type="entry name" value="GDE_N_bis"/>
    <property type="match status" value="1"/>
</dbReference>
<dbReference type="InterPro" id="IPR032856">
    <property type="entry name" value="GDE_N_bis"/>
</dbReference>
<dbReference type="Proteomes" id="UP000309215">
    <property type="component" value="Unassembled WGS sequence"/>
</dbReference>
<dbReference type="Gene3D" id="1.50.10.10">
    <property type="match status" value="1"/>
</dbReference>
<feature type="domain" description="Mannosylglycerate hydrolase MGH1-like glycoside hydrolase" evidence="3">
    <location>
        <begin position="395"/>
        <end position="635"/>
    </location>
</feature>
<dbReference type="Pfam" id="PF22422">
    <property type="entry name" value="MGH1-like_GH"/>
    <property type="match status" value="1"/>
</dbReference>
<accession>A0A4U1J1G5</accession>
<proteinExistence type="predicted"/>
<dbReference type="AlphaFoldDB" id="A0A4U1J1G5"/>
<feature type="compositionally biased region" description="Pro residues" evidence="1">
    <location>
        <begin position="19"/>
        <end position="28"/>
    </location>
</feature>
<protein>
    <submittedName>
        <fullName evidence="4">Amylo-alpha-1,6-glucosidase</fullName>
    </submittedName>
</protein>
<evidence type="ECO:0000259" key="2">
    <source>
        <dbReference type="Pfam" id="PF14742"/>
    </source>
</evidence>
<dbReference type="EMBL" id="SSMQ01000047">
    <property type="protein sequence ID" value="TKD00403.1"/>
    <property type="molecule type" value="Genomic_DNA"/>
</dbReference>
<evidence type="ECO:0000313" key="4">
    <source>
        <dbReference type="EMBL" id="TKD00403.1"/>
    </source>
</evidence>
<organism evidence="4 5">
    <name type="scientific">Polyangium fumosum</name>
    <dbReference type="NCBI Taxonomy" id="889272"/>
    <lineage>
        <taxon>Bacteria</taxon>
        <taxon>Pseudomonadati</taxon>
        <taxon>Myxococcota</taxon>
        <taxon>Polyangia</taxon>
        <taxon>Polyangiales</taxon>
        <taxon>Polyangiaceae</taxon>
        <taxon>Polyangium</taxon>
    </lineage>
</organism>
<evidence type="ECO:0000313" key="5">
    <source>
        <dbReference type="Proteomes" id="UP000309215"/>
    </source>
</evidence>
<comment type="caution">
    <text evidence="4">The sequence shown here is derived from an EMBL/GenBank/DDBJ whole genome shotgun (WGS) entry which is preliminary data.</text>
</comment>
<evidence type="ECO:0000256" key="1">
    <source>
        <dbReference type="SAM" id="MobiDB-lite"/>
    </source>
</evidence>
<evidence type="ECO:0000259" key="3">
    <source>
        <dbReference type="Pfam" id="PF22422"/>
    </source>
</evidence>
<name>A0A4U1J1G5_9BACT</name>
<feature type="domain" description="Putative glycogen debranching enzyme N-terminal" evidence="2">
    <location>
        <begin position="55"/>
        <end position="248"/>
    </location>
</feature>
<dbReference type="InterPro" id="IPR054491">
    <property type="entry name" value="MGH1-like_GH"/>
</dbReference>
<dbReference type="OrthoDB" id="9761875at2"/>
<reference evidence="4 5" key="1">
    <citation type="submission" date="2019-04" db="EMBL/GenBank/DDBJ databases">
        <authorList>
            <person name="Li Y."/>
            <person name="Wang J."/>
        </authorList>
    </citation>
    <scope>NUCLEOTIDE SEQUENCE [LARGE SCALE GENOMIC DNA]</scope>
    <source>
        <strain evidence="4 5">DSM 14668</strain>
    </source>
</reference>
<sequence length="762" mass="84067">MNGPPDDGPARGDLAPPVDRAPPAPLPAPQANTPAGIVSLDAPPSARDIREATLLKEGDLFLLTDAEGNVPRKNREGYGLYLGDTRFLSSYELAIQGLRPTILLSSDHAHFLGAQVLTNPNLVTPEGQAVHEQTIQIRRYRLVRPTEVNESLTFQNYNRFPVTLDVELHFEADFSDMFEVRGIVQGARKGKPHAPEHMPAVLRFRYDGADGLARRTEVRFDPKPDRLAASTASYRIELRPGGSTCITLGVSVDASPLTNPNGPAVPRRALTGYKQWLAGQVGVETSNSLFNAIFAKARNDLRVLLSGDPDAPFIAAGIPWYACLFGRDTILTALLYLWISAEPARQALRLLHRHQGSRDDPMRDEEPGKVMHELRRGELARLGVVPFSPYYGTVDATPLWIILLAEYHRATGDLDLVRELRPNLDAALLWMDRYGDRDGDGFLEYACRSDAGLVNQGWKDSTDAITHPDGTLAEPPIALVEVQAYAYASRRAAARIYRALGDPALAASEELRAAKLRDAIDAAFWMPSDNAYAIALDGDKRQVATVSSNAGHALWAGVVPHARGELMARRLMEEDLFSGWGIRTLSTRAARYNPTGYHLGTVWPHDNALIALGFKRYRQEPLALELVTALFEASQHFPAYRMPELFCGFARSAFGVPVRYPVACSPQAWAAASWATLLAALLGLSPNAPGNELRIVRPTLPRWLHWVEIKRLPVGRGEVDLRYQRVEEHTAVDVAAMRGDVRVTFVDTWEEDGTYPPNSTNS</sequence>
<dbReference type="RefSeq" id="WP_136933330.1">
    <property type="nucleotide sequence ID" value="NZ_SSMQ01000047.1"/>
</dbReference>
<dbReference type="InterPro" id="IPR012341">
    <property type="entry name" value="6hp_glycosidase-like_sf"/>
</dbReference>
<dbReference type="SUPFAM" id="SSF48208">
    <property type="entry name" value="Six-hairpin glycosidases"/>
    <property type="match status" value="1"/>
</dbReference>
<dbReference type="InterPro" id="IPR008928">
    <property type="entry name" value="6-hairpin_glycosidase_sf"/>
</dbReference>
<keyword evidence="5" id="KW-1185">Reference proteome</keyword>
<feature type="region of interest" description="Disordered" evidence="1">
    <location>
        <begin position="1"/>
        <end position="38"/>
    </location>
</feature>
<gene>
    <name evidence="4" type="ORF">E8A74_34475</name>
</gene>
<dbReference type="GO" id="GO:0005975">
    <property type="term" value="P:carbohydrate metabolic process"/>
    <property type="evidence" value="ECO:0007669"/>
    <property type="project" value="InterPro"/>
</dbReference>